<name>A0AAD5E4I5_UMBRA</name>
<organism evidence="2 3">
    <name type="scientific">Umbelopsis ramanniana AG</name>
    <dbReference type="NCBI Taxonomy" id="1314678"/>
    <lineage>
        <taxon>Eukaryota</taxon>
        <taxon>Fungi</taxon>
        <taxon>Fungi incertae sedis</taxon>
        <taxon>Mucoromycota</taxon>
        <taxon>Mucoromycotina</taxon>
        <taxon>Umbelopsidomycetes</taxon>
        <taxon>Umbelopsidales</taxon>
        <taxon>Umbelopsidaceae</taxon>
        <taxon>Umbelopsis</taxon>
    </lineage>
</organism>
<dbReference type="AlphaFoldDB" id="A0AAD5E4I5"/>
<reference evidence="2" key="1">
    <citation type="submission" date="2021-06" db="EMBL/GenBank/DDBJ databases">
        <authorList>
            <consortium name="DOE Joint Genome Institute"/>
            <person name="Mondo S.J."/>
            <person name="Amses K.R."/>
            <person name="Simmons D.R."/>
            <person name="Longcore J.E."/>
            <person name="Seto K."/>
            <person name="Alves G.H."/>
            <person name="Bonds A.E."/>
            <person name="Quandt C.A."/>
            <person name="Davis W.J."/>
            <person name="Chang Y."/>
            <person name="Letcher P.M."/>
            <person name="Powell M.J."/>
            <person name="Kuo A."/>
            <person name="Labutti K."/>
            <person name="Pangilinan J."/>
            <person name="Andreopoulos W."/>
            <person name="Tritt A."/>
            <person name="Riley R."/>
            <person name="Hundley H."/>
            <person name="Johnson J."/>
            <person name="Lipzen A."/>
            <person name="Barry K."/>
            <person name="Berbee M.L."/>
            <person name="Buchler N.E."/>
            <person name="Grigoriev I.V."/>
            <person name="Spatafora J.W."/>
            <person name="Stajich J.E."/>
            <person name="James T.Y."/>
        </authorList>
    </citation>
    <scope>NUCLEOTIDE SEQUENCE</scope>
    <source>
        <strain evidence="2">AG</strain>
    </source>
</reference>
<protein>
    <submittedName>
        <fullName evidence="2">Uncharacterized protein</fullName>
    </submittedName>
</protein>
<dbReference type="EMBL" id="MU620946">
    <property type="protein sequence ID" value="KAI8577013.1"/>
    <property type="molecule type" value="Genomic_DNA"/>
</dbReference>
<dbReference type="GeneID" id="75916467"/>
<sequence>MPGVGLSLVLAYLESAFIGKRTSWMERSRLETVASRMRVRKREVSKAKKGDTTEKDSNQFLSPIPACSNGRS</sequence>
<feature type="region of interest" description="Disordered" evidence="1">
    <location>
        <begin position="39"/>
        <end position="72"/>
    </location>
</feature>
<evidence type="ECO:0000313" key="3">
    <source>
        <dbReference type="Proteomes" id="UP001206595"/>
    </source>
</evidence>
<gene>
    <name evidence="2" type="ORF">K450DRAFT_253970</name>
</gene>
<evidence type="ECO:0000256" key="1">
    <source>
        <dbReference type="SAM" id="MobiDB-lite"/>
    </source>
</evidence>
<feature type="compositionally biased region" description="Basic and acidic residues" evidence="1">
    <location>
        <begin position="42"/>
        <end position="57"/>
    </location>
</feature>
<proteinExistence type="predicted"/>
<accession>A0AAD5E4I5</accession>
<dbReference type="RefSeq" id="XP_051442017.1">
    <property type="nucleotide sequence ID" value="XM_051591124.1"/>
</dbReference>
<reference evidence="2" key="2">
    <citation type="journal article" date="2022" name="Proc. Natl. Acad. Sci. U.S.A.">
        <title>Diploid-dominant life cycles characterize the early evolution of Fungi.</title>
        <authorList>
            <person name="Amses K.R."/>
            <person name="Simmons D.R."/>
            <person name="Longcore J.E."/>
            <person name="Mondo S.J."/>
            <person name="Seto K."/>
            <person name="Jeronimo G.H."/>
            <person name="Bonds A.E."/>
            <person name="Quandt C.A."/>
            <person name="Davis W.J."/>
            <person name="Chang Y."/>
            <person name="Federici B.A."/>
            <person name="Kuo A."/>
            <person name="LaButti K."/>
            <person name="Pangilinan J."/>
            <person name="Andreopoulos W."/>
            <person name="Tritt A."/>
            <person name="Riley R."/>
            <person name="Hundley H."/>
            <person name="Johnson J."/>
            <person name="Lipzen A."/>
            <person name="Barry K."/>
            <person name="Lang B.F."/>
            <person name="Cuomo C.A."/>
            <person name="Buchler N.E."/>
            <person name="Grigoriev I.V."/>
            <person name="Spatafora J.W."/>
            <person name="Stajich J.E."/>
            <person name="James T.Y."/>
        </authorList>
    </citation>
    <scope>NUCLEOTIDE SEQUENCE</scope>
    <source>
        <strain evidence="2">AG</strain>
    </source>
</reference>
<dbReference type="Proteomes" id="UP001206595">
    <property type="component" value="Unassembled WGS sequence"/>
</dbReference>
<evidence type="ECO:0000313" key="2">
    <source>
        <dbReference type="EMBL" id="KAI8577013.1"/>
    </source>
</evidence>
<comment type="caution">
    <text evidence="2">The sequence shown here is derived from an EMBL/GenBank/DDBJ whole genome shotgun (WGS) entry which is preliminary data.</text>
</comment>
<keyword evidence="3" id="KW-1185">Reference proteome</keyword>